<dbReference type="EMBL" id="CP045121">
    <property type="protein sequence ID" value="QIN77517.1"/>
    <property type="molecule type" value="Genomic_DNA"/>
</dbReference>
<reference evidence="1 2" key="1">
    <citation type="submission" date="2019-10" db="EMBL/GenBank/DDBJ databases">
        <title>Rubrobacter sp nov SCSIO 52915 isolated from a deep-sea sediment in the South China Sea.</title>
        <authorList>
            <person name="Chen R.W."/>
        </authorList>
    </citation>
    <scope>NUCLEOTIDE SEQUENCE [LARGE SCALE GENOMIC DNA]</scope>
    <source>
        <strain evidence="1 2">SCSIO 52915</strain>
    </source>
</reference>
<dbReference type="KEGG" id="rmar:GBA65_02245"/>
<name>A0A6G8PTJ2_9ACTN</name>
<proteinExistence type="predicted"/>
<dbReference type="AlphaFoldDB" id="A0A6G8PTJ2"/>
<keyword evidence="2" id="KW-1185">Reference proteome</keyword>
<dbReference type="RefSeq" id="WP_166395199.1">
    <property type="nucleotide sequence ID" value="NZ_CP045121.1"/>
</dbReference>
<gene>
    <name evidence="1" type="ORF">GBA65_02245</name>
</gene>
<evidence type="ECO:0000313" key="2">
    <source>
        <dbReference type="Proteomes" id="UP000502706"/>
    </source>
</evidence>
<evidence type="ECO:0000313" key="1">
    <source>
        <dbReference type="EMBL" id="QIN77517.1"/>
    </source>
</evidence>
<protein>
    <submittedName>
        <fullName evidence="1">Uncharacterized protein</fullName>
    </submittedName>
</protein>
<accession>A0A6G8PTJ2</accession>
<organism evidence="1 2">
    <name type="scientific">Rubrobacter marinus</name>
    <dbReference type="NCBI Taxonomy" id="2653852"/>
    <lineage>
        <taxon>Bacteria</taxon>
        <taxon>Bacillati</taxon>
        <taxon>Actinomycetota</taxon>
        <taxon>Rubrobacteria</taxon>
        <taxon>Rubrobacterales</taxon>
        <taxon>Rubrobacteraceae</taxon>
        <taxon>Rubrobacter</taxon>
    </lineage>
</organism>
<dbReference type="Proteomes" id="UP000502706">
    <property type="component" value="Chromosome"/>
</dbReference>
<sequence length="251" mass="27242">MASASMVLGGLATHASRTMMLAELSLLLEAVPAGSSSNDYARAVTDDNVLLKAASSTRKKTLRHLRELYALDERDVTFGILRKLWEYDPPSRPLLALLMAITRDGLLRTTVPVIVEAPFGDAVDAGRLSEAVGAAFSTRLTSDVRAKVGRNTASSWTQSGHLKGRAKKVRVRAGVSAGAVVFALILGHLHGVRGLPLYDTVWSRSLDASGNEIDALAFAASQRGWMEYRRMGEVAEFGFSKLLPRRDEYRG</sequence>